<evidence type="ECO:0000313" key="9">
    <source>
        <dbReference type="EMBL" id="RPA87263.1"/>
    </source>
</evidence>
<dbReference type="PANTHER" id="PTHR21512">
    <property type="entry name" value="TRAFFICKING PROTEIN PARTICLE COMPLEX SUBUNIT 9"/>
    <property type="match status" value="1"/>
</dbReference>
<reference evidence="9 10" key="1">
    <citation type="journal article" date="2018" name="Nat. Ecol. Evol.">
        <title>Pezizomycetes genomes reveal the molecular basis of ectomycorrhizal truffle lifestyle.</title>
        <authorList>
            <person name="Murat C."/>
            <person name="Payen T."/>
            <person name="Noel B."/>
            <person name="Kuo A."/>
            <person name="Morin E."/>
            <person name="Chen J."/>
            <person name="Kohler A."/>
            <person name="Krizsan K."/>
            <person name="Balestrini R."/>
            <person name="Da Silva C."/>
            <person name="Montanini B."/>
            <person name="Hainaut M."/>
            <person name="Levati E."/>
            <person name="Barry K.W."/>
            <person name="Belfiori B."/>
            <person name="Cichocki N."/>
            <person name="Clum A."/>
            <person name="Dockter R.B."/>
            <person name="Fauchery L."/>
            <person name="Guy J."/>
            <person name="Iotti M."/>
            <person name="Le Tacon F."/>
            <person name="Lindquist E.A."/>
            <person name="Lipzen A."/>
            <person name="Malagnac F."/>
            <person name="Mello A."/>
            <person name="Molinier V."/>
            <person name="Miyauchi S."/>
            <person name="Poulain J."/>
            <person name="Riccioni C."/>
            <person name="Rubini A."/>
            <person name="Sitrit Y."/>
            <person name="Splivallo R."/>
            <person name="Traeger S."/>
            <person name="Wang M."/>
            <person name="Zifcakova L."/>
            <person name="Wipf D."/>
            <person name="Zambonelli A."/>
            <person name="Paolocci F."/>
            <person name="Nowrousian M."/>
            <person name="Ottonello S."/>
            <person name="Baldrian P."/>
            <person name="Spatafora J.W."/>
            <person name="Henrissat B."/>
            <person name="Nagy L.G."/>
            <person name="Aury J.M."/>
            <person name="Wincker P."/>
            <person name="Grigoriev I.V."/>
            <person name="Bonfante P."/>
            <person name="Martin F.M."/>
        </authorList>
    </citation>
    <scope>NUCLEOTIDE SEQUENCE [LARGE SCALE GENOMIC DNA]</scope>
    <source>
        <strain evidence="9 10">RN42</strain>
    </source>
</reference>
<evidence type="ECO:0000259" key="6">
    <source>
        <dbReference type="Pfam" id="PF26254"/>
    </source>
</evidence>
<dbReference type="EMBL" id="ML119647">
    <property type="protein sequence ID" value="RPA87263.1"/>
    <property type="molecule type" value="Genomic_DNA"/>
</dbReference>
<evidence type="ECO:0000259" key="8">
    <source>
        <dbReference type="Pfam" id="PF26283"/>
    </source>
</evidence>
<accession>A0A3N4IMB2</accession>
<feature type="domain" description="Trs120/TRAPPC9 third Ig-like" evidence="7">
    <location>
        <begin position="1006"/>
        <end position="1189"/>
    </location>
</feature>
<name>A0A3N4IMB2_ASCIM</name>
<evidence type="ECO:0000256" key="3">
    <source>
        <dbReference type="SAM" id="MobiDB-lite"/>
    </source>
</evidence>
<keyword evidence="10" id="KW-1185">Reference proteome</keyword>
<feature type="domain" description="Trs120/TRAPPC9 TPR region" evidence="5">
    <location>
        <begin position="348"/>
        <end position="637"/>
    </location>
</feature>
<dbReference type="Pfam" id="PF26282">
    <property type="entry name" value="Ig_TRAPPC9-Trs120_3rd"/>
    <property type="match status" value="1"/>
</dbReference>
<dbReference type="InterPro" id="IPR058564">
    <property type="entry name" value="TPR_TRAPPC9_Trs120"/>
</dbReference>
<dbReference type="STRING" id="1160509.A0A3N4IMB2"/>
<feature type="region of interest" description="Disordered" evidence="3">
    <location>
        <begin position="1318"/>
        <end position="1337"/>
    </location>
</feature>
<proteinExistence type="predicted"/>
<dbReference type="InterPro" id="IPR058565">
    <property type="entry name" value="Ig_TRAPPC9_Trs120_1st"/>
</dbReference>
<evidence type="ECO:0000259" key="5">
    <source>
        <dbReference type="Pfam" id="PF26251"/>
    </source>
</evidence>
<feature type="domain" description="Trs120/TRAPPC9 fourth Ig-like" evidence="8">
    <location>
        <begin position="1210"/>
        <end position="1317"/>
    </location>
</feature>
<sequence>MPLDSLSYTSISRIRALVVPIGRIKRSRFLQFFEQLSHHNVVRLGDVTPDRRPDRTAFSPQGFPQGEIIYDFILNSDREHEYLESFQLYRRKFMVIGIADAAENNDWRQLQHDLEELKEMYPRAVYYPGLIFESPRDSTIPEEFQGANFKYAPNFLSVPPKEEVRLSEMRTIVGELTTVVLSEFTILAKSIQAMGNIDSPMSAGRFSAAAALQNRMSQPAGGSPFPATSNNDRRMSAQTTGTTSASERHQSRGKGRIQISVAELYLLAGRIPDALNEFVEGATAAKAQKDNLWHGKALESIGVCLILLARYRYDYQIPKIPYPDPDLPEKKKEDFGVVKLSASDPQLLIELLPELTNSALILYARAASFTGETLPVVCQSESILRMSKLLVALYFAHGLNGDMLDHIVLGTKLHKRVSAPVSNMKLPTKLEIGSFTMRAYPAFLDALSVADSSRILGGVATIMGAIDFKRRKALVTRDLVRVLIPGLIQARVMGAAEAGVHPAAGLSASVASGSSGGSPLELTEPDLEVGIVEMLEDLCASFGIITPTKAGTKHEAQTLSPTEEVLADSELRLFGWPSLKIDVLRFCIQLCEALPDFKGALRFSTRLLRAAGTELTKEEQMRLSSNISRTMLAGRKLGLRDIEGDYWDPFLLRNVEFTQSAIYKAPVPHSEEDLQKTEANAEPGKDTNPFIYSSFNKQTNQPAAEIFVSEGEPAEFAVTLQNPFEFEIDIESLMLDAEGPEMECKPVTTVIPPARSCRVSVVATFKSSGKLKINGCRIHVFGCKERLFPIFTEGFDEGQLQLKPKFIGLSAIEPRPKRPVSTVVTNPKRQSRAAAAPEKPVPRSLELSVVPKQPLVFATSTSLSQSALMVLEGEKRLFSVKLHNSSDVPVDLVHFSFEDSTTAQLEQALAMKEISSSEIYEYEVFLIKRRAFEWHRPDEDKDEDGENKVLIPPHTTSSFQIKVLGKPGLTSGVVQVDYGYRHSKDSGRIYTRQVSIPLTVTVNASVELSRVDFLPLSSTIPLSASTSSPDDAPPATTGMSEYASLFSHLATNQNTSQYCLMLLDLRNAWPQPLKVTLGVRDAPDTPITYTTSATLQPGHTSRLLLPVKRILLPPPYPEIPTLSAKPRQFVVSTNTLSPTQESATREAFWFRERVLSIISAEWEELGTGRTGDVELRGIRLGGKALDALRIDGISVDMEVTPAALDDDGEGEEEDKGFRKVSNDTYRLALERFYNLRVRIVNHTQSPATLLFRILPLLKNQPPAVALDLSRKLVFNGVLQRGAGRLKPGEERVVELGFVAFCGGEYEVLVMAEEANQGDGWSEGGKRTGRGSVNITVG</sequence>
<feature type="region of interest" description="Disordered" evidence="3">
    <location>
        <begin position="818"/>
        <end position="839"/>
    </location>
</feature>
<dbReference type="InterPro" id="IPR058568">
    <property type="entry name" value="Ig_TRAPPC9_Trs120_4th"/>
</dbReference>
<evidence type="ECO:0000259" key="4">
    <source>
        <dbReference type="Pfam" id="PF08626"/>
    </source>
</evidence>
<dbReference type="GO" id="GO:0005802">
    <property type="term" value="C:trans-Golgi network"/>
    <property type="evidence" value="ECO:0007669"/>
    <property type="project" value="TreeGrafter"/>
</dbReference>
<comment type="subcellular location">
    <subcellularLocation>
        <location evidence="1">Golgi apparatus</location>
    </subcellularLocation>
</comment>
<dbReference type="InterPro" id="IPR013935">
    <property type="entry name" value="Trs120_TRAPPC9"/>
</dbReference>
<dbReference type="InterPro" id="IPR058563">
    <property type="entry name" value="Trs120_TRAPPC9_N"/>
</dbReference>
<organism evidence="9 10">
    <name type="scientific">Ascobolus immersus RN42</name>
    <dbReference type="NCBI Taxonomy" id="1160509"/>
    <lineage>
        <taxon>Eukaryota</taxon>
        <taxon>Fungi</taxon>
        <taxon>Dikarya</taxon>
        <taxon>Ascomycota</taxon>
        <taxon>Pezizomycotina</taxon>
        <taxon>Pezizomycetes</taxon>
        <taxon>Pezizales</taxon>
        <taxon>Ascobolaceae</taxon>
        <taxon>Ascobolus</taxon>
    </lineage>
</organism>
<dbReference type="PANTHER" id="PTHR21512:SF5">
    <property type="entry name" value="TRAFFICKING PROTEIN PARTICLE COMPLEX SUBUNIT 9"/>
    <property type="match status" value="1"/>
</dbReference>
<gene>
    <name evidence="9" type="ORF">BJ508DRAFT_410780</name>
</gene>
<dbReference type="Pfam" id="PF26251">
    <property type="entry name" value="TPR_TRAPPC9-Trs120"/>
    <property type="match status" value="1"/>
</dbReference>
<evidence type="ECO:0000259" key="7">
    <source>
        <dbReference type="Pfam" id="PF26282"/>
    </source>
</evidence>
<feature type="compositionally biased region" description="Polar residues" evidence="3">
    <location>
        <begin position="226"/>
        <end position="245"/>
    </location>
</feature>
<dbReference type="Pfam" id="PF26283">
    <property type="entry name" value="Ig_TRAPPC9-Trs120_4th"/>
    <property type="match status" value="1"/>
</dbReference>
<feature type="domain" description="Trs120/TRAPPC9 first Ig-like" evidence="6">
    <location>
        <begin position="652"/>
        <end position="852"/>
    </location>
</feature>
<evidence type="ECO:0000256" key="2">
    <source>
        <dbReference type="ARBA" id="ARBA00023034"/>
    </source>
</evidence>
<dbReference type="Pfam" id="PF08626">
    <property type="entry name" value="TRAPPC9-Trs120"/>
    <property type="match status" value="1"/>
</dbReference>
<evidence type="ECO:0000313" key="10">
    <source>
        <dbReference type="Proteomes" id="UP000275078"/>
    </source>
</evidence>
<protein>
    <submittedName>
        <fullName evidence="9">Trs120-domain-containing protein</fullName>
    </submittedName>
</protein>
<feature type="region of interest" description="Disordered" evidence="3">
    <location>
        <begin position="216"/>
        <end position="253"/>
    </location>
</feature>
<dbReference type="Pfam" id="PF26254">
    <property type="entry name" value="Ig_TRAPPC9-Trs120_1st"/>
    <property type="match status" value="1"/>
</dbReference>
<dbReference type="Pfam" id="PF26280">
    <property type="entry name" value="Ig_TRAPPC9-Trs120_2nd"/>
    <property type="match status" value="1"/>
</dbReference>
<dbReference type="Proteomes" id="UP000275078">
    <property type="component" value="Unassembled WGS sequence"/>
</dbReference>
<dbReference type="InterPro" id="IPR058567">
    <property type="entry name" value="Ig_TRAPPC9_Trs120_3rd"/>
</dbReference>
<keyword evidence="2" id="KW-0333">Golgi apparatus</keyword>
<feature type="domain" description="Trs120/TRAPPC9 N-terminal" evidence="4">
    <location>
        <begin position="6"/>
        <end position="319"/>
    </location>
</feature>
<dbReference type="OrthoDB" id="27962at2759"/>
<evidence type="ECO:0000256" key="1">
    <source>
        <dbReference type="ARBA" id="ARBA00004555"/>
    </source>
</evidence>